<dbReference type="GO" id="GO:0005634">
    <property type="term" value="C:nucleus"/>
    <property type="evidence" value="ECO:0007669"/>
    <property type="project" value="TreeGrafter"/>
</dbReference>
<dbReference type="EMBL" id="BEXD01001341">
    <property type="protein sequence ID" value="GBB93655.1"/>
    <property type="molecule type" value="Genomic_DNA"/>
</dbReference>
<sequence length="582" mass="67227">MAEDFCDFMDIDDEYVLQDITSQIVEFRKDKILEAHYESSLTLDTTEQYHEKLQYISVVVVDTNFLISHLAFLKTLIFDHAKKHKILIIIPWIVLQELDGLKSAWKNKPSSSQHEVGNLAQTAIKFLHSCFINKEEGLRGQKIDERIEMTENNDDKILDCCRYFQMVSQCPIVLLSNDKNLCVKAMIHDVITASYQKLKGLDSILEKILSKGESNSDEIIYLQNNEANPQKHFPNESNITAKPRDINGKLGHGQDVDAMMMDCDDVPLDFSSSTQNQVSTYDIQTQNSPVSSQMMSISKQILHNPEYSSLYDSIHAPMNKGYNPVSSTVSFRTQNNYNSFLYDSINAQKNKFLAFSTQTNYYNRDFSSIEDSIHAPKNKRRDLNAVPSNNSLVSQEIISQVLNDNNDHKRKESIGTSMIFERTSYVPECILSRKIELSQEHLVAKIISNLNNLLPPAISFHFQQCFDDHWTYVVKDPQPWSLSTMLKFMERYWFTVFSEVFQGINIEIIKNMISFISQWENYRINGKDNFIIGDIVQFVENSEIILMMVCADVKRNNITTIDLKQVTKNWWNEFESSLTMIL</sequence>
<reference evidence="2 3" key="1">
    <citation type="submission" date="2017-11" db="EMBL/GenBank/DDBJ databases">
        <title>The genome of Rhizophagus clarus HR1 reveals common genetic basis of auxotrophy among arbuscular mycorrhizal fungi.</title>
        <authorList>
            <person name="Kobayashi Y."/>
        </authorList>
    </citation>
    <scope>NUCLEOTIDE SEQUENCE [LARGE SCALE GENOMIC DNA]</scope>
    <source>
        <strain evidence="2 3">HR1</strain>
    </source>
</reference>
<keyword evidence="3" id="KW-1185">Reference proteome</keyword>
<dbReference type="STRING" id="94130.A0A2Z6QVK4"/>
<accession>A0A2Z6QVK4</accession>
<proteinExistence type="predicted"/>
<dbReference type="Proteomes" id="UP000247702">
    <property type="component" value="Unassembled WGS sequence"/>
</dbReference>
<dbReference type="CDD" id="cd18727">
    <property type="entry name" value="PIN_Swt1-like"/>
    <property type="match status" value="1"/>
</dbReference>
<name>A0A2Z6QVK4_9GLOM</name>
<dbReference type="GO" id="GO:0004540">
    <property type="term" value="F:RNA nuclease activity"/>
    <property type="evidence" value="ECO:0007669"/>
    <property type="project" value="UniProtKB-ARBA"/>
</dbReference>
<dbReference type="SMART" id="SM00670">
    <property type="entry name" value="PINc"/>
    <property type="match status" value="1"/>
</dbReference>
<evidence type="ECO:0000313" key="3">
    <source>
        <dbReference type="Proteomes" id="UP000247702"/>
    </source>
</evidence>
<dbReference type="PANTHER" id="PTHR16161:SF0">
    <property type="entry name" value="TRANSCRIPTIONAL PROTEIN SWT1"/>
    <property type="match status" value="1"/>
</dbReference>
<comment type="caution">
    <text evidence="2">The sequence shown here is derived from an EMBL/GenBank/DDBJ whole genome shotgun (WGS) entry which is preliminary data.</text>
</comment>
<gene>
    <name evidence="2" type="ORF">RclHR1_22040002</name>
</gene>
<dbReference type="AlphaFoldDB" id="A0A2Z6QVK4"/>
<evidence type="ECO:0000259" key="1">
    <source>
        <dbReference type="SMART" id="SM00670"/>
    </source>
</evidence>
<evidence type="ECO:0000313" key="2">
    <source>
        <dbReference type="EMBL" id="GBB93655.1"/>
    </source>
</evidence>
<dbReference type="InterPro" id="IPR002716">
    <property type="entry name" value="PIN_dom"/>
</dbReference>
<dbReference type="Pfam" id="PF13638">
    <property type="entry name" value="PIN_4"/>
    <property type="match status" value="1"/>
</dbReference>
<protein>
    <recommendedName>
        <fullName evidence="1">PIN domain-containing protein</fullName>
    </recommendedName>
</protein>
<dbReference type="InterPro" id="IPR029060">
    <property type="entry name" value="PIN-like_dom_sf"/>
</dbReference>
<dbReference type="Gene3D" id="3.40.50.1010">
    <property type="entry name" value="5'-nuclease"/>
    <property type="match status" value="1"/>
</dbReference>
<dbReference type="PANTHER" id="PTHR16161">
    <property type="entry name" value="TRANSCRIPTIONAL PROTEIN SWT1"/>
    <property type="match status" value="1"/>
</dbReference>
<feature type="domain" description="PIN" evidence="1">
    <location>
        <begin position="57"/>
        <end position="183"/>
    </location>
</feature>
<dbReference type="SUPFAM" id="SSF88723">
    <property type="entry name" value="PIN domain-like"/>
    <property type="match status" value="1"/>
</dbReference>
<dbReference type="InterPro" id="IPR052626">
    <property type="entry name" value="SWT1_Regulator"/>
</dbReference>
<organism evidence="2 3">
    <name type="scientific">Rhizophagus clarus</name>
    <dbReference type="NCBI Taxonomy" id="94130"/>
    <lineage>
        <taxon>Eukaryota</taxon>
        <taxon>Fungi</taxon>
        <taxon>Fungi incertae sedis</taxon>
        <taxon>Mucoromycota</taxon>
        <taxon>Glomeromycotina</taxon>
        <taxon>Glomeromycetes</taxon>
        <taxon>Glomerales</taxon>
        <taxon>Glomeraceae</taxon>
        <taxon>Rhizophagus</taxon>
    </lineage>
</organism>